<name>A0A9D4DFG7_DREPO</name>
<evidence type="ECO:0000256" key="1">
    <source>
        <dbReference type="SAM" id="MobiDB-lite"/>
    </source>
</evidence>
<sequence length="58" mass="6432">MISQQKHQQHQSIKSVDVPKRPVNCGPQVNQSALTDSCGRVFDSPNMLEVPKQAEEGE</sequence>
<dbReference type="EMBL" id="JAIWYP010000010">
    <property type="protein sequence ID" value="KAH3748334.1"/>
    <property type="molecule type" value="Genomic_DNA"/>
</dbReference>
<evidence type="ECO:0000313" key="2">
    <source>
        <dbReference type="EMBL" id="KAH3748334.1"/>
    </source>
</evidence>
<dbReference type="Proteomes" id="UP000828390">
    <property type="component" value="Unassembled WGS sequence"/>
</dbReference>
<accession>A0A9D4DFG7</accession>
<protein>
    <submittedName>
        <fullName evidence="2">Uncharacterized protein</fullName>
    </submittedName>
</protein>
<reference evidence="2" key="1">
    <citation type="journal article" date="2019" name="bioRxiv">
        <title>The Genome of the Zebra Mussel, Dreissena polymorpha: A Resource for Invasive Species Research.</title>
        <authorList>
            <person name="McCartney M.A."/>
            <person name="Auch B."/>
            <person name="Kono T."/>
            <person name="Mallez S."/>
            <person name="Zhang Y."/>
            <person name="Obille A."/>
            <person name="Becker A."/>
            <person name="Abrahante J.E."/>
            <person name="Garbe J."/>
            <person name="Badalamenti J.P."/>
            <person name="Herman A."/>
            <person name="Mangelson H."/>
            <person name="Liachko I."/>
            <person name="Sullivan S."/>
            <person name="Sone E.D."/>
            <person name="Koren S."/>
            <person name="Silverstein K.A.T."/>
            <person name="Beckman K.B."/>
            <person name="Gohl D.M."/>
        </authorList>
    </citation>
    <scope>NUCLEOTIDE SEQUENCE</scope>
    <source>
        <strain evidence="2">Duluth1</strain>
        <tissue evidence="2">Whole animal</tissue>
    </source>
</reference>
<dbReference type="AlphaFoldDB" id="A0A9D4DFG7"/>
<organism evidence="2 3">
    <name type="scientific">Dreissena polymorpha</name>
    <name type="common">Zebra mussel</name>
    <name type="synonym">Mytilus polymorpha</name>
    <dbReference type="NCBI Taxonomy" id="45954"/>
    <lineage>
        <taxon>Eukaryota</taxon>
        <taxon>Metazoa</taxon>
        <taxon>Spiralia</taxon>
        <taxon>Lophotrochozoa</taxon>
        <taxon>Mollusca</taxon>
        <taxon>Bivalvia</taxon>
        <taxon>Autobranchia</taxon>
        <taxon>Heteroconchia</taxon>
        <taxon>Euheterodonta</taxon>
        <taxon>Imparidentia</taxon>
        <taxon>Neoheterodontei</taxon>
        <taxon>Myida</taxon>
        <taxon>Dreissenoidea</taxon>
        <taxon>Dreissenidae</taxon>
        <taxon>Dreissena</taxon>
    </lineage>
</organism>
<gene>
    <name evidence="2" type="ORF">DPMN_182775</name>
</gene>
<keyword evidence="3" id="KW-1185">Reference proteome</keyword>
<feature type="region of interest" description="Disordered" evidence="1">
    <location>
        <begin position="1"/>
        <end position="58"/>
    </location>
</feature>
<proteinExistence type="predicted"/>
<reference evidence="2" key="2">
    <citation type="submission" date="2020-11" db="EMBL/GenBank/DDBJ databases">
        <authorList>
            <person name="McCartney M.A."/>
            <person name="Auch B."/>
            <person name="Kono T."/>
            <person name="Mallez S."/>
            <person name="Becker A."/>
            <person name="Gohl D.M."/>
            <person name="Silverstein K.A.T."/>
            <person name="Koren S."/>
            <person name="Bechman K.B."/>
            <person name="Herman A."/>
            <person name="Abrahante J.E."/>
            <person name="Garbe J."/>
        </authorList>
    </citation>
    <scope>NUCLEOTIDE SEQUENCE</scope>
    <source>
        <strain evidence="2">Duluth1</strain>
        <tissue evidence="2">Whole animal</tissue>
    </source>
</reference>
<comment type="caution">
    <text evidence="2">The sequence shown here is derived from an EMBL/GenBank/DDBJ whole genome shotgun (WGS) entry which is preliminary data.</text>
</comment>
<feature type="compositionally biased region" description="Low complexity" evidence="1">
    <location>
        <begin position="1"/>
        <end position="15"/>
    </location>
</feature>
<evidence type="ECO:0000313" key="3">
    <source>
        <dbReference type="Proteomes" id="UP000828390"/>
    </source>
</evidence>